<evidence type="ECO:0000313" key="1">
    <source>
        <dbReference type="EMBL" id="VAW44362.1"/>
    </source>
</evidence>
<protein>
    <submittedName>
        <fullName evidence="1">Uncharacterized protein</fullName>
    </submittedName>
</protein>
<proteinExistence type="predicted"/>
<organism evidence="1">
    <name type="scientific">hydrothermal vent metagenome</name>
    <dbReference type="NCBI Taxonomy" id="652676"/>
    <lineage>
        <taxon>unclassified sequences</taxon>
        <taxon>metagenomes</taxon>
        <taxon>ecological metagenomes</taxon>
    </lineage>
</organism>
<accession>A0A3B0VYZ3</accession>
<dbReference type="AlphaFoldDB" id="A0A3B0VYZ3"/>
<name>A0A3B0VYZ3_9ZZZZ</name>
<gene>
    <name evidence="1" type="ORF">MNBD_GAMMA02-356</name>
</gene>
<sequence length="651" mass="71134">DVTIDGKPATILDQDGQFKVLLHGRGKHQVSVAFQSPVHQQQGPPSVSFPIPRVAISEFELVLAGKKDITFYTGQHGILVQQGVSQGQSSGEVNSQFKDNATIGKAFIPMTDAVTFSWIDAIPKDLKTEVRANANIYHAISAEEGVLYGKGLVDYEITHGETSTLSFQIPVIAQVNRITAVTAGISDWTAEAKDEVKTITVFLDRKIKDNFQLQVEYEQLLGHQNASISATEPQSLEAIKVPLIKALEMHRQRGIVALLVGSELTLKPIKEQGVTRVGENQLPAFFRNQITQTIAHTFKYTSEMPQLTVETMAPIRKQGKYDAQVDTLISLGEVTMRGSAGIQIDVKSGTVLGLVFAIPAEVNVLNVTGPSLRNHKVTSESGTGESSLGKKGGQLIQVEFTQEMTGQFQLEVNYENILGDSKSELAVPTIQVNGAEVQHGRIAVEALTAVEVQAAKTVQLSTLEINELPQQLVLKTTNPILLAFKYVNSETPHQLNLKMTRHQELAVQVAAIETARYQTLITDDGLAVTTARFDVRNSRLQFLRLSLPQEADVWSVFVNGKAEKPANANNQTSNNADSQSGQKDILIKMLNSATGFPVEVIYATPIDKMGLFGSVTSKLPQPDMVVTHSYWDVYLPVGPNYQAVETNMNLV</sequence>
<feature type="non-terminal residue" evidence="1">
    <location>
        <position position="651"/>
    </location>
</feature>
<dbReference type="EMBL" id="UOFA01000111">
    <property type="protein sequence ID" value="VAW44362.1"/>
    <property type="molecule type" value="Genomic_DNA"/>
</dbReference>
<reference evidence="1" key="1">
    <citation type="submission" date="2018-06" db="EMBL/GenBank/DDBJ databases">
        <authorList>
            <person name="Zhirakovskaya E."/>
        </authorList>
    </citation>
    <scope>NUCLEOTIDE SEQUENCE</scope>
</reference>
<feature type="non-terminal residue" evidence="1">
    <location>
        <position position="1"/>
    </location>
</feature>